<reference evidence="1" key="1">
    <citation type="submission" date="2021-07" db="EMBL/GenBank/DDBJ databases">
        <authorList>
            <person name="Catto M.A."/>
            <person name="Jacobson A."/>
            <person name="Kennedy G."/>
            <person name="Labadie P."/>
            <person name="Hunt B.G."/>
            <person name="Srinivasan R."/>
        </authorList>
    </citation>
    <scope>NUCLEOTIDE SEQUENCE</scope>
    <source>
        <strain evidence="1">PL_HMW_Pooled</strain>
        <tissue evidence="1">Head</tissue>
    </source>
</reference>
<sequence length="114" mass="13561">MFFSFRRTVLCPFLTSKGSRAPFNQLSKLTSFNQNNLIKLKCDQQCSMQLSFKIFYQFAMRTLQSMYKVIFNLFVKSVFYVLWIGIQAEENVIMYCIDVDIEAVEYLERFLTNK</sequence>
<protein>
    <submittedName>
        <fullName evidence="1">Ras-related protein Rab-11A</fullName>
    </submittedName>
</protein>
<dbReference type="Proteomes" id="UP001219518">
    <property type="component" value="Unassembled WGS sequence"/>
</dbReference>
<evidence type="ECO:0000313" key="2">
    <source>
        <dbReference type="Proteomes" id="UP001219518"/>
    </source>
</evidence>
<comment type="caution">
    <text evidence="1">The sequence shown here is derived from an EMBL/GenBank/DDBJ whole genome shotgun (WGS) entry which is preliminary data.</text>
</comment>
<reference evidence="1" key="2">
    <citation type="journal article" date="2023" name="BMC Genomics">
        <title>Pest status, molecular evolution, and epigenetic factors derived from the genome assembly of Frankliniella fusca, a thysanopteran phytovirus vector.</title>
        <authorList>
            <person name="Catto M.A."/>
            <person name="Labadie P.E."/>
            <person name="Jacobson A.L."/>
            <person name="Kennedy G.G."/>
            <person name="Srinivasan R."/>
            <person name="Hunt B.G."/>
        </authorList>
    </citation>
    <scope>NUCLEOTIDE SEQUENCE</scope>
    <source>
        <strain evidence="1">PL_HMW_Pooled</strain>
    </source>
</reference>
<gene>
    <name evidence="1" type="ORF">KUF71_010918</name>
</gene>
<proteinExistence type="predicted"/>
<keyword evidence="2" id="KW-1185">Reference proteome</keyword>
<evidence type="ECO:0000313" key="1">
    <source>
        <dbReference type="EMBL" id="KAK3921733.1"/>
    </source>
</evidence>
<dbReference type="EMBL" id="JAHWGI010001046">
    <property type="protein sequence ID" value="KAK3921733.1"/>
    <property type="molecule type" value="Genomic_DNA"/>
</dbReference>
<accession>A0AAE1HIB7</accession>
<dbReference type="AlphaFoldDB" id="A0AAE1HIB7"/>
<name>A0AAE1HIB7_9NEOP</name>
<organism evidence="1 2">
    <name type="scientific">Frankliniella fusca</name>
    <dbReference type="NCBI Taxonomy" id="407009"/>
    <lineage>
        <taxon>Eukaryota</taxon>
        <taxon>Metazoa</taxon>
        <taxon>Ecdysozoa</taxon>
        <taxon>Arthropoda</taxon>
        <taxon>Hexapoda</taxon>
        <taxon>Insecta</taxon>
        <taxon>Pterygota</taxon>
        <taxon>Neoptera</taxon>
        <taxon>Paraneoptera</taxon>
        <taxon>Thysanoptera</taxon>
        <taxon>Terebrantia</taxon>
        <taxon>Thripoidea</taxon>
        <taxon>Thripidae</taxon>
        <taxon>Frankliniella</taxon>
    </lineage>
</organism>